<dbReference type="Proteomes" id="UP000282125">
    <property type="component" value="Unassembled WGS sequence"/>
</dbReference>
<dbReference type="Gene3D" id="2.30.40.10">
    <property type="entry name" value="Urease, subunit C, domain 1"/>
    <property type="match status" value="1"/>
</dbReference>
<gene>
    <name evidence="2" type="ORF">EG244_01920</name>
</gene>
<dbReference type="AlphaFoldDB" id="A0A3P3DW47"/>
<dbReference type="EMBL" id="RRAZ01000002">
    <property type="protein sequence ID" value="RRH78224.1"/>
    <property type="molecule type" value="Genomic_DNA"/>
</dbReference>
<dbReference type="GO" id="GO:0016811">
    <property type="term" value="F:hydrolase activity, acting on carbon-nitrogen (but not peptide) bonds, in linear amides"/>
    <property type="evidence" value="ECO:0007669"/>
    <property type="project" value="InterPro"/>
</dbReference>
<proteinExistence type="predicted"/>
<feature type="domain" description="Amidohydrolase 3" evidence="1">
    <location>
        <begin position="53"/>
        <end position="485"/>
    </location>
</feature>
<dbReference type="OrthoDB" id="9815027at2"/>
<dbReference type="SUPFAM" id="SSF51338">
    <property type="entry name" value="Composite domain of metallo-dependent hydrolases"/>
    <property type="match status" value="1"/>
</dbReference>
<sequence>MAAEGSMSGAIYDLVIRGGRVMDPETGFEALADVAIEGGSIVALGEVPGRGRQELDAAGLVVAPGFIDLHAHGQSLPADRMQAFDGVTTTLEMEAGVLPVAPWYEAQARAGRTLNYGAAAAWIIARRAVMSDVALSPGAPLKQMGAAAKDRRWSDEIADPSEVQEIIALISQGLEEGAIGIGIPNAYASGSGVKEMSAVCQLAADQGVATYTHVAYDANIDPQSATEAYIRLIGYAGATGAHMHICHLNSTSGTDIQGAAQLIRKAQAQGLPITVEAYPWGTGSTVIGASFYSDPKFPEKTGRRYDSLQLVASGYRMKDREDVLAHAARDPSALVLTHFLQAGPGDPHQAELDAAITFPGGAIASDAMPWVDAAGATWEGADWPLPERLFSHPRSSGTFARFFRHYVRERALVPLMEGIAKCSLIPAQILQGAVPDMAKKGRLQVGCDADILVFDPQSFGEKADFLQMNARSEGVEHLLVNGVPVIAAGLLRTEARPGQPIRRV</sequence>
<organism evidence="2 3">
    <name type="scientific">Falsigemmobacter faecalis</name>
    <dbReference type="NCBI Taxonomy" id="2488730"/>
    <lineage>
        <taxon>Bacteria</taxon>
        <taxon>Pseudomonadati</taxon>
        <taxon>Pseudomonadota</taxon>
        <taxon>Alphaproteobacteria</taxon>
        <taxon>Rhodobacterales</taxon>
        <taxon>Paracoccaceae</taxon>
        <taxon>Falsigemmobacter</taxon>
    </lineage>
</organism>
<dbReference type="GO" id="GO:0005737">
    <property type="term" value="C:cytoplasm"/>
    <property type="evidence" value="ECO:0007669"/>
    <property type="project" value="TreeGrafter"/>
</dbReference>
<dbReference type="GO" id="GO:0006145">
    <property type="term" value="P:purine nucleobase catabolic process"/>
    <property type="evidence" value="ECO:0007669"/>
    <property type="project" value="TreeGrafter"/>
</dbReference>
<evidence type="ECO:0000313" key="2">
    <source>
        <dbReference type="EMBL" id="RRH78224.1"/>
    </source>
</evidence>
<dbReference type="Gene3D" id="3.20.20.140">
    <property type="entry name" value="Metal-dependent hydrolases"/>
    <property type="match status" value="1"/>
</dbReference>
<protein>
    <recommendedName>
        <fullName evidence="1">Amidohydrolase 3 domain-containing protein</fullName>
    </recommendedName>
</protein>
<dbReference type="NCBIfam" id="NF006560">
    <property type="entry name" value="PRK09061.1"/>
    <property type="match status" value="1"/>
</dbReference>
<keyword evidence="3" id="KW-1185">Reference proteome</keyword>
<dbReference type="Gene3D" id="3.30.1490.130">
    <property type="entry name" value="D-aminoacylase. Domain 3"/>
    <property type="match status" value="1"/>
</dbReference>
<dbReference type="PANTHER" id="PTHR43668:SF2">
    <property type="entry name" value="ALLANTOINASE"/>
    <property type="match status" value="1"/>
</dbReference>
<dbReference type="SUPFAM" id="SSF51556">
    <property type="entry name" value="Metallo-dependent hydrolases"/>
    <property type="match status" value="1"/>
</dbReference>
<evidence type="ECO:0000259" key="1">
    <source>
        <dbReference type="Pfam" id="PF07969"/>
    </source>
</evidence>
<dbReference type="InterPro" id="IPR023100">
    <property type="entry name" value="D-aminoacylase_insert_dom_sf"/>
</dbReference>
<dbReference type="Pfam" id="PF07969">
    <property type="entry name" value="Amidohydro_3"/>
    <property type="match status" value="1"/>
</dbReference>
<accession>A0A3P3DW47</accession>
<dbReference type="GO" id="GO:0004038">
    <property type="term" value="F:allantoinase activity"/>
    <property type="evidence" value="ECO:0007669"/>
    <property type="project" value="TreeGrafter"/>
</dbReference>
<dbReference type="InterPro" id="IPR032466">
    <property type="entry name" value="Metal_Hydrolase"/>
</dbReference>
<name>A0A3P3DW47_9RHOB</name>
<comment type="caution">
    <text evidence="2">The sequence shown here is derived from an EMBL/GenBank/DDBJ whole genome shotgun (WGS) entry which is preliminary data.</text>
</comment>
<dbReference type="InterPro" id="IPR050138">
    <property type="entry name" value="DHOase/Allantoinase_Hydrolase"/>
</dbReference>
<reference evidence="2 3" key="1">
    <citation type="submission" date="2018-11" db="EMBL/GenBank/DDBJ databases">
        <title>Gemmobacter sp. nov., YIM 102744-1 draft genome.</title>
        <authorList>
            <person name="Li G."/>
            <person name="Jiang Y."/>
        </authorList>
    </citation>
    <scope>NUCLEOTIDE SEQUENCE [LARGE SCALE GENOMIC DNA]</scope>
    <source>
        <strain evidence="2 3">YIM 102744-1</strain>
    </source>
</reference>
<evidence type="ECO:0000313" key="3">
    <source>
        <dbReference type="Proteomes" id="UP000282125"/>
    </source>
</evidence>
<dbReference type="InterPro" id="IPR011059">
    <property type="entry name" value="Metal-dep_hydrolase_composite"/>
</dbReference>
<dbReference type="PANTHER" id="PTHR43668">
    <property type="entry name" value="ALLANTOINASE"/>
    <property type="match status" value="1"/>
</dbReference>
<dbReference type="InterPro" id="IPR013108">
    <property type="entry name" value="Amidohydro_3"/>
</dbReference>